<proteinExistence type="predicted"/>
<sequence length="88" mass="9820">MNQDDTVVARLRRRIRQAKSAGFQVRMEVLDDEQAGWCQVGRTRILFVNLSNTAAEQLAQVEETLRDFADSVSRAEAVEPVDIGKTAA</sequence>
<keyword evidence="2" id="KW-1185">Reference proteome</keyword>
<evidence type="ECO:0000313" key="2">
    <source>
        <dbReference type="Proteomes" id="UP000318288"/>
    </source>
</evidence>
<dbReference type="OrthoDB" id="281891at2"/>
<evidence type="ECO:0000313" key="1">
    <source>
        <dbReference type="EMBL" id="TWU56852.1"/>
    </source>
</evidence>
<dbReference type="EMBL" id="SJPW01000003">
    <property type="protein sequence ID" value="TWU56852.1"/>
    <property type="molecule type" value="Genomic_DNA"/>
</dbReference>
<accession>A0A5C6F7A3</accession>
<dbReference type="AlphaFoldDB" id="A0A5C6F7A3"/>
<reference evidence="1 2" key="1">
    <citation type="submission" date="2019-02" db="EMBL/GenBank/DDBJ databases">
        <title>Deep-cultivation of Planctomycetes and their phenomic and genomic characterization uncovers novel biology.</title>
        <authorList>
            <person name="Wiegand S."/>
            <person name="Jogler M."/>
            <person name="Boedeker C."/>
            <person name="Pinto D."/>
            <person name="Vollmers J."/>
            <person name="Rivas-Marin E."/>
            <person name="Kohn T."/>
            <person name="Peeters S.H."/>
            <person name="Heuer A."/>
            <person name="Rast P."/>
            <person name="Oberbeckmann S."/>
            <person name="Bunk B."/>
            <person name="Jeske O."/>
            <person name="Meyerdierks A."/>
            <person name="Storesund J.E."/>
            <person name="Kallscheuer N."/>
            <person name="Luecker S."/>
            <person name="Lage O.M."/>
            <person name="Pohl T."/>
            <person name="Merkel B.J."/>
            <person name="Hornburger P."/>
            <person name="Mueller R.-W."/>
            <person name="Bruemmer F."/>
            <person name="Labrenz M."/>
            <person name="Spormann A.M."/>
            <person name="Op Den Camp H."/>
            <person name="Overmann J."/>
            <person name="Amann R."/>
            <person name="Jetten M.S.M."/>
            <person name="Mascher T."/>
            <person name="Medema M.H."/>
            <person name="Devos D.P."/>
            <person name="Kaster A.-K."/>
            <person name="Ovreas L."/>
            <person name="Rohde M."/>
            <person name="Galperin M.Y."/>
            <person name="Jogler C."/>
        </authorList>
    </citation>
    <scope>NUCLEOTIDE SEQUENCE [LARGE SCALE GENOMIC DNA]</scope>
    <source>
        <strain evidence="1 2">Poly51</strain>
    </source>
</reference>
<gene>
    <name evidence="1" type="ORF">Poly51_27690</name>
</gene>
<comment type="caution">
    <text evidence="1">The sequence shown here is derived from an EMBL/GenBank/DDBJ whole genome shotgun (WGS) entry which is preliminary data.</text>
</comment>
<organism evidence="1 2">
    <name type="scientific">Rubripirellula tenax</name>
    <dbReference type="NCBI Taxonomy" id="2528015"/>
    <lineage>
        <taxon>Bacteria</taxon>
        <taxon>Pseudomonadati</taxon>
        <taxon>Planctomycetota</taxon>
        <taxon>Planctomycetia</taxon>
        <taxon>Pirellulales</taxon>
        <taxon>Pirellulaceae</taxon>
        <taxon>Rubripirellula</taxon>
    </lineage>
</organism>
<dbReference type="Proteomes" id="UP000318288">
    <property type="component" value="Unassembled WGS sequence"/>
</dbReference>
<protein>
    <submittedName>
        <fullName evidence="1">Uncharacterized protein</fullName>
    </submittedName>
</protein>
<dbReference type="RefSeq" id="WP_146458231.1">
    <property type="nucleotide sequence ID" value="NZ_SJPW01000003.1"/>
</dbReference>
<name>A0A5C6F7A3_9BACT</name>